<dbReference type="Proteomes" id="UP000274920">
    <property type="component" value="Unassembled WGS sequence"/>
</dbReference>
<dbReference type="EMBL" id="VIRB01000120">
    <property type="protein sequence ID" value="NDO70796.1"/>
    <property type="molecule type" value="Genomic_DNA"/>
</dbReference>
<protein>
    <submittedName>
        <fullName evidence="2">DUF4364 family protein</fullName>
    </submittedName>
</protein>
<evidence type="ECO:0000313" key="4">
    <source>
        <dbReference type="Proteomes" id="UP000474104"/>
    </source>
</evidence>
<dbReference type="RefSeq" id="WP_004079236.1">
    <property type="nucleotide sequence ID" value="NZ_CASCYM010000053.1"/>
</dbReference>
<name>N2AKV0_9FIRM</name>
<dbReference type="eggNOG" id="COG3432">
    <property type="taxonomic scope" value="Bacteria"/>
</dbReference>
<gene>
    <name evidence="2" type="ORF">EBB54_08780</name>
    <name evidence="1" type="ORF">FMM80_19940</name>
</gene>
<dbReference type="Proteomes" id="UP000474104">
    <property type="component" value="Unassembled WGS sequence"/>
</dbReference>
<dbReference type="Pfam" id="PF14277">
    <property type="entry name" value="DUF4364"/>
    <property type="match status" value="1"/>
</dbReference>
<proteinExistence type="predicted"/>
<dbReference type="SUPFAM" id="SSF46785">
    <property type="entry name" value="Winged helix' DNA-binding domain"/>
    <property type="match status" value="1"/>
</dbReference>
<evidence type="ECO:0000313" key="1">
    <source>
        <dbReference type="EMBL" id="NDO70796.1"/>
    </source>
</evidence>
<evidence type="ECO:0000313" key="3">
    <source>
        <dbReference type="Proteomes" id="UP000274920"/>
    </source>
</evidence>
<dbReference type="InterPro" id="IPR025374">
    <property type="entry name" value="DUF4364"/>
</dbReference>
<evidence type="ECO:0000313" key="2">
    <source>
        <dbReference type="EMBL" id="RRK31448.1"/>
    </source>
</evidence>
<reference evidence="2" key="1">
    <citation type="submission" date="2018-10" db="EMBL/GenBank/DDBJ databases">
        <title>Schaedlerella arabinophila gen. nov. sp. nov., isolated from the mouse intestinal tract and comparative analysis with the genome of the closely related altered Schaedler flora strain ASF502.</title>
        <authorList>
            <person name="Miyake S."/>
            <person name="Soh M."/>
            <person name="Seedorf H."/>
        </authorList>
    </citation>
    <scope>NUCLEOTIDE SEQUENCE [LARGE SCALE GENOMIC DNA]</scope>
    <source>
        <strain evidence="2">DSM 106076</strain>
    </source>
</reference>
<dbReference type="AlphaFoldDB" id="N2AKV0"/>
<comment type="caution">
    <text evidence="2">The sequence shown here is derived from an EMBL/GenBank/DDBJ whole genome shotgun (WGS) entry which is preliminary data.</text>
</comment>
<organism evidence="2 3">
    <name type="scientific">Schaedlerella arabinosiphila</name>
    <dbReference type="NCBI Taxonomy" id="2044587"/>
    <lineage>
        <taxon>Bacteria</taxon>
        <taxon>Bacillati</taxon>
        <taxon>Bacillota</taxon>
        <taxon>Clostridia</taxon>
        <taxon>Lachnospirales</taxon>
        <taxon>Lachnospiraceae</taxon>
        <taxon>Schaedlerella</taxon>
    </lineage>
</organism>
<dbReference type="STRING" id="2044587.C824_02339"/>
<dbReference type="InterPro" id="IPR036390">
    <property type="entry name" value="WH_DNA-bd_sf"/>
</dbReference>
<keyword evidence="3" id="KW-1185">Reference proteome</keyword>
<sequence length="170" mass="19761">MNETLTLYKLMILYLLKKVDFPLATTQISDFMLGMEYTNYFRLQEALSELQEANLVEAENTYRRTLYHLTGDGVRTIRLLQGNINFEIRRDIDAFVKENEFHLREALSAKASYYLNANQEYEARCQILEGKYSLLDLKLTVPTRAEAEAISKNWNAASQEIYGDLLTKLL</sequence>
<accession>N2AKV0</accession>
<dbReference type="OrthoDB" id="9783597at2"/>
<dbReference type="EMBL" id="RHJS01000002">
    <property type="protein sequence ID" value="RRK31448.1"/>
    <property type="molecule type" value="Genomic_DNA"/>
</dbReference>
<reference evidence="1 4" key="2">
    <citation type="submission" date="2019-07" db="EMBL/GenBank/DDBJ databases">
        <title>Draft genome sequences of 15 bacterial species constituting the stable defined intestinal microbiota of the GM15 gnotobiotic mouse model.</title>
        <authorList>
            <person name="Elie C."/>
            <person name="Mathieu A."/>
            <person name="Saliou A."/>
            <person name="Darnaud M."/>
            <person name="Leulier F."/>
            <person name="Tamellini A."/>
        </authorList>
    </citation>
    <scope>NUCLEOTIDE SEQUENCE [LARGE SCALE GENOMIC DNA]</scope>
    <source>
        <strain evidence="4">ASF 502</strain>
        <strain evidence="1">MD300</strain>
    </source>
</reference>
<accession>A0A426DFD6</accession>
<dbReference type="HOGENOM" id="CLU_103675_1_0_9"/>